<protein>
    <recommendedName>
        <fullName evidence="4">PAX-interacting protein 1</fullName>
    </recommendedName>
    <alternativeName>
        <fullName evidence="5">PAX transactivation activation domain-interacting protein</fullName>
    </alternativeName>
</protein>
<gene>
    <name evidence="8" type="ORF">MAR_009282</name>
</gene>
<feature type="domain" description="BRCT" evidence="7">
    <location>
        <begin position="882"/>
        <end position="945"/>
    </location>
</feature>
<feature type="domain" description="BRCT" evidence="7">
    <location>
        <begin position="488"/>
        <end position="552"/>
    </location>
</feature>
<evidence type="ECO:0000256" key="5">
    <source>
        <dbReference type="ARBA" id="ARBA00030146"/>
    </source>
</evidence>
<dbReference type="Pfam" id="PF16770">
    <property type="entry name" value="RTT107_BRCT_5"/>
    <property type="match status" value="1"/>
</dbReference>
<evidence type="ECO:0000256" key="6">
    <source>
        <dbReference type="SAM" id="MobiDB-lite"/>
    </source>
</evidence>
<dbReference type="SUPFAM" id="SSF52113">
    <property type="entry name" value="BRCT domain"/>
    <property type="match status" value="5"/>
</dbReference>
<evidence type="ECO:0000313" key="9">
    <source>
        <dbReference type="Proteomes" id="UP001164746"/>
    </source>
</evidence>
<evidence type="ECO:0000256" key="1">
    <source>
        <dbReference type="ARBA" id="ARBA00004123"/>
    </source>
</evidence>
<feature type="domain" description="BRCT" evidence="7">
    <location>
        <begin position="767"/>
        <end position="823"/>
    </location>
</feature>
<dbReference type="InterPro" id="IPR051579">
    <property type="entry name" value="DDR_Transcriptional_Reg"/>
</dbReference>
<keyword evidence="3" id="KW-0539">Nucleus</keyword>
<feature type="domain" description="BRCT" evidence="7">
    <location>
        <begin position="676"/>
        <end position="734"/>
    </location>
</feature>
<dbReference type="PANTHER" id="PTHR23196:SF1">
    <property type="entry name" value="PAX-INTERACTING PROTEIN 1"/>
    <property type="match status" value="1"/>
</dbReference>
<comment type="subcellular location">
    <subcellularLocation>
        <location evidence="1">Nucleus</location>
    </subcellularLocation>
</comment>
<keyword evidence="2" id="KW-0227">DNA damage</keyword>
<evidence type="ECO:0000256" key="2">
    <source>
        <dbReference type="ARBA" id="ARBA00022763"/>
    </source>
</evidence>
<dbReference type="CDD" id="cd17710">
    <property type="entry name" value="BRCT_PAXIP1_rpt2"/>
    <property type="match status" value="1"/>
</dbReference>
<keyword evidence="9" id="KW-1185">Reference proteome</keyword>
<dbReference type="CDD" id="cd17711">
    <property type="entry name" value="BRCT_PAXIP1_rpt3"/>
    <property type="match status" value="1"/>
</dbReference>
<organism evidence="8 9">
    <name type="scientific">Mya arenaria</name>
    <name type="common">Soft-shell clam</name>
    <dbReference type="NCBI Taxonomy" id="6604"/>
    <lineage>
        <taxon>Eukaryota</taxon>
        <taxon>Metazoa</taxon>
        <taxon>Spiralia</taxon>
        <taxon>Lophotrochozoa</taxon>
        <taxon>Mollusca</taxon>
        <taxon>Bivalvia</taxon>
        <taxon>Autobranchia</taxon>
        <taxon>Heteroconchia</taxon>
        <taxon>Euheterodonta</taxon>
        <taxon>Imparidentia</taxon>
        <taxon>Neoheterodontei</taxon>
        <taxon>Myida</taxon>
        <taxon>Myoidea</taxon>
        <taxon>Myidae</taxon>
        <taxon>Mya</taxon>
    </lineage>
</organism>
<dbReference type="CDD" id="cd17730">
    <property type="entry name" value="BRCT_PAXIP1_rpt4"/>
    <property type="match status" value="1"/>
</dbReference>
<reference evidence="8" key="1">
    <citation type="submission" date="2022-11" db="EMBL/GenBank/DDBJ databases">
        <title>Centuries of genome instability and evolution in soft-shell clam transmissible cancer (bioRxiv).</title>
        <authorList>
            <person name="Hart S.F.M."/>
            <person name="Yonemitsu M.A."/>
            <person name="Giersch R.M."/>
            <person name="Beal B.F."/>
            <person name="Arriagada G."/>
            <person name="Davis B.W."/>
            <person name="Ostrander E.A."/>
            <person name="Goff S.P."/>
            <person name="Metzger M.J."/>
        </authorList>
    </citation>
    <scope>NUCLEOTIDE SEQUENCE</scope>
    <source>
        <strain evidence="8">MELC-2E11</strain>
        <tissue evidence="8">Siphon/mantle</tissue>
    </source>
</reference>
<evidence type="ECO:0000256" key="4">
    <source>
        <dbReference type="ARBA" id="ARBA00023858"/>
    </source>
</evidence>
<dbReference type="SMART" id="SM00292">
    <property type="entry name" value="BRCT"/>
    <property type="match status" value="5"/>
</dbReference>
<dbReference type="InterPro" id="IPR001357">
    <property type="entry name" value="BRCT_dom"/>
</dbReference>
<feature type="region of interest" description="Disordered" evidence="6">
    <location>
        <begin position="558"/>
        <end position="622"/>
    </location>
</feature>
<dbReference type="EMBL" id="CP111015">
    <property type="protein sequence ID" value="WAR02724.1"/>
    <property type="molecule type" value="Genomic_DNA"/>
</dbReference>
<dbReference type="Gene3D" id="3.40.50.10190">
    <property type="entry name" value="BRCT domain"/>
    <property type="match status" value="6"/>
</dbReference>
<sequence>MAGSISQPGDRGYFIEYPSLDQIVNVAVTGKLGGNVSPEIFETECCDCNTDIGTGLAVQTLLVATSERCGRSVTLETLELRNETMYLTDGQMVGEPLVPSTLQALHAILKYQTTNPPLLSLGPFASPTPSDRLVNLRIPEDTPERMVSSVEATLDGGLGNLPFSESGESKLRHAFRGLLGGPRSPRGGTWGFPEGGFFNTGAFSNISFGFMNFSRCLEDRGLPDFGPGGAVGMVIETSPYSWAYLYSTARRGISPVLLHPDSSNKRQPDCGKVVEMRDTVVCQQQFYQQHLELFTLTEALLCYKVTSGQGQELLIPTEALQCNKATSGQGQVHETCDLMDHQELFTLTEALQGYKVTSSQVPPPLLVSAPPPASVSAPPSSPTAMFRINSHSAKDVYTSVITMTAEGVELVPDDLFKDVTFYIVGEISEDVIELLTRYKGKRDTYLSEVVSHVIADDVDNHEYQEARELFELPCVMLEEKDWLSVWGMIVYNGGRCHATLSNKCTHLITANMEGEKYLEALKHEDTIKMVTPDWVSESVGKGGKQDEAIYHPKLVVYPKPPSPPKPELPPKQEQMEIQTAQVSTPEEMTRLPVPQGSVERRSPSEMYQPGSRPGTPGSASTKEALAKLVSNRMHEIPMPRHQMPPHSSPMGQFPMPPGPHMDYPKLVGMEQIAVWKKVIEQHGGQVDLSYSNRVTHVLCANQKNDVFHLALRDHRRMVTAFWLNDVLLKKKMLPPWQALHLPLLYSEDGQRPCSDQIISITNFDGDDRTRVKQMINALGAKYTGFMTRTNSVLVCKGPEGVKYKKAKEWGVAVVNVRWLSDLILGHMDALKLPISDKYKTVSKGDEFQIDVSKISHLMETPGKLEEEPTWTGKLAHSAESAKIVSQLGGQAVESPQHCTHIVARSFSRTIKFFIGISVTQHIVNAQWVENSYKQGAFISEASYGLQDPDGEREMKCSLAESLSRARAQPLFAGMTFYITPSVQPPICDLQKIIESAGGTLSKGRRLAAKTIETLKDDKGQPAYVVITCADDIYLCNDLLLKNIKVYTPEFILTGVMRQLKDFSHFQLEVER</sequence>
<name>A0ABY7E0E2_MYAAR</name>
<feature type="domain" description="BRCT" evidence="7">
    <location>
        <begin position="411"/>
        <end position="483"/>
    </location>
</feature>
<dbReference type="CDD" id="cd18440">
    <property type="entry name" value="BRCT_PAXIP1_rpt6"/>
    <property type="match status" value="1"/>
</dbReference>
<dbReference type="PROSITE" id="PS50172">
    <property type="entry name" value="BRCT"/>
    <property type="match status" value="5"/>
</dbReference>
<dbReference type="InterPro" id="IPR036420">
    <property type="entry name" value="BRCT_dom_sf"/>
</dbReference>
<feature type="compositionally biased region" description="Polar residues" evidence="6">
    <location>
        <begin position="575"/>
        <end position="586"/>
    </location>
</feature>
<feature type="compositionally biased region" description="Pro residues" evidence="6">
    <location>
        <begin position="558"/>
        <end position="567"/>
    </location>
</feature>
<dbReference type="PANTHER" id="PTHR23196">
    <property type="entry name" value="PAX TRANSCRIPTION ACTIVATION DOMAIN INTERACTING PROTEIN"/>
    <property type="match status" value="1"/>
</dbReference>
<accession>A0ABY7E0E2</accession>
<dbReference type="CDD" id="cd17714">
    <property type="entry name" value="BRCT_PAXIP1_rpt1"/>
    <property type="match status" value="1"/>
</dbReference>
<evidence type="ECO:0000259" key="7">
    <source>
        <dbReference type="PROSITE" id="PS50172"/>
    </source>
</evidence>
<dbReference type="Pfam" id="PF16589">
    <property type="entry name" value="BRCT_2"/>
    <property type="match status" value="1"/>
</dbReference>
<evidence type="ECO:0000313" key="8">
    <source>
        <dbReference type="EMBL" id="WAR02724.1"/>
    </source>
</evidence>
<evidence type="ECO:0000256" key="3">
    <source>
        <dbReference type="ARBA" id="ARBA00023242"/>
    </source>
</evidence>
<dbReference type="Proteomes" id="UP001164746">
    <property type="component" value="Chromosome 4"/>
</dbReference>
<dbReference type="Pfam" id="PF12738">
    <property type="entry name" value="PTCB-BRCT"/>
    <property type="match status" value="2"/>
</dbReference>
<proteinExistence type="predicted"/>